<reference evidence="4" key="1">
    <citation type="submission" date="2025-08" db="UniProtKB">
        <authorList>
            <consortium name="RefSeq"/>
        </authorList>
    </citation>
    <scope>IDENTIFICATION</scope>
    <source>
        <tissue evidence="4">Leaf</tissue>
    </source>
</reference>
<dbReference type="Proteomes" id="UP000827889">
    <property type="component" value="Chromosome 10"/>
</dbReference>
<evidence type="ECO:0000313" key="3">
    <source>
        <dbReference type="Proteomes" id="UP000827889"/>
    </source>
</evidence>
<name>A0ABM3GTW6_9MYRT</name>
<dbReference type="PRINTS" id="PR00364">
    <property type="entry name" value="DISEASERSIST"/>
</dbReference>
<dbReference type="InterPro" id="IPR027417">
    <property type="entry name" value="P-loop_NTPase"/>
</dbReference>
<dbReference type="SUPFAM" id="SSF52540">
    <property type="entry name" value="P-loop containing nucleoside triphosphate hydrolases"/>
    <property type="match status" value="1"/>
</dbReference>
<sequence>MANKMKELGKRLDGINEEKTKFNLSSNVQEKTIVPRRETHSFVPALNVIGRNKEKDRIIELLIRPNDDGAGKIAVIPIIGTGGVGRTALTKLVYLDDRVNKHFDHKVWLSMPVEFEVKKITRDILESLGQKGNNDGFEMLQERLRNVLKNKRCLFVMDDV</sequence>
<dbReference type="InterPro" id="IPR002182">
    <property type="entry name" value="NB-ARC"/>
</dbReference>
<evidence type="ECO:0000259" key="2">
    <source>
        <dbReference type="Pfam" id="PF00931"/>
    </source>
</evidence>
<dbReference type="GeneID" id="125312707"/>
<dbReference type="PANTHER" id="PTHR36766:SF61">
    <property type="entry name" value="NB-ARC DOMAIN DISEASE RESISTANCE PROTEIN"/>
    <property type="match status" value="1"/>
</dbReference>
<dbReference type="PANTHER" id="PTHR36766">
    <property type="entry name" value="PLANT BROAD-SPECTRUM MILDEW RESISTANCE PROTEIN RPW8"/>
    <property type="match status" value="1"/>
</dbReference>
<evidence type="ECO:0000256" key="1">
    <source>
        <dbReference type="ARBA" id="ARBA00022821"/>
    </source>
</evidence>
<keyword evidence="1" id="KW-0611">Plant defense</keyword>
<proteinExistence type="predicted"/>
<accession>A0ABM3GTW6</accession>
<evidence type="ECO:0000313" key="4">
    <source>
        <dbReference type="RefSeq" id="XP_048127774.1"/>
    </source>
</evidence>
<protein>
    <submittedName>
        <fullName evidence="4">Disease resistance protein RGA2-like</fullName>
    </submittedName>
</protein>
<dbReference type="RefSeq" id="XP_048127774.1">
    <property type="nucleotide sequence ID" value="XM_048271817.1"/>
</dbReference>
<feature type="domain" description="NB-ARC" evidence="2">
    <location>
        <begin position="52"/>
        <end position="160"/>
    </location>
</feature>
<dbReference type="Gene3D" id="3.40.50.300">
    <property type="entry name" value="P-loop containing nucleotide triphosphate hydrolases"/>
    <property type="match status" value="1"/>
</dbReference>
<organism evidence="3 4">
    <name type="scientific">Rhodamnia argentea</name>
    <dbReference type="NCBI Taxonomy" id="178133"/>
    <lineage>
        <taxon>Eukaryota</taxon>
        <taxon>Viridiplantae</taxon>
        <taxon>Streptophyta</taxon>
        <taxon>Embryophyta</taxon>
        <taxon>Tracheophyta</taxon>
        <taxon>Spermatophyta</taxon>
        <taxon>Magnoliopsida</taxon>
        <taxon>eudicotyledons</taxon>
        <taxon>Gunneridae</taxon>
        <taxon>Pentapetalae</taxon>
        <taxon>rosids</taxon>
        <taxon>malvids</taxon>
        <taxon>Myrtales</taxon>
        <taxon>Myrtaceae</taxon>
        <taxon>Myrtoideae</taxon>
        <taxon>Myrteae</taxon>
        <taxon>Australasian group</taxon>
        <taxon>Rhodamnia</taxon>
    </lineage>
</organism>
<dbReference type="Pfam" id="PF00931">
    <property type="entry name" value="NB-ARC"/>
    <property type="match status" value="1"/>
</dbReference>
<keyword evidence="3" id="KW-1185">Reference proteome</keyword>
<gene>
    <name evidence="4" type="primary">LOC125312707</name>
</gene>